<accession>A0A1B1NN73</accession>
<sequence>MSRSSGRHRFWFHKAKVKTASFNKSQGTK</sequence>
<dbReference type="KEGG" id="vsc:VSVS12_01276"/>
<dbReference type="EMBL" id="MDCJ01000002">
    <property type="protein sequence ID" value="ODS11795.1"/>
    <property type="molecule type" value="Genomic_DNA"/>
</dbReference>
<keyword evidence="3" id="KW-1185">Reference proteome</keyword>
<proteinExistence type="predicted"/>
<evidence type="ECO:0000313" key="3">
    <source>
        <dbReference type="Proteomes" id="UP000092528"/>
    </source>
</evidence>
<organism evidence="2 4">
    <name type="scientific">Vibrio scophthalmi</name>
    <dbReference type="NCBI Taxonomy" id="45658"/>
    <lineage>
        <taxon>Bacteria</taxon>
        <taxon>Pseudomonadati</taxon>
        <taxon>Pseudomonadota</taxon>
        <taxon>Gammaproteobacteria</taxon>
        <taxon>Vibrionales</taxon>
        <taxon>Vibrionaceae</taxon>
        <taxon>Vibrio</taxon>
    </lineage>
</organism>
<reference evidence="2 4" key="2">
    <citation type="submission" date="2016-08" db="EMBL/GenBank/DDBJ databases">
        <title>Genome sequencing of Vibrio scophthalmi strain FP3289, an isolated from Paralichthys olivaceus.</title>
        <authorList>
            <person name="Han H.-J."/>
        </authorList>
    </citation>
    <scope>NUCLEOTIDE SEQUENCE [LARGE SCALE GENOMIC DNA]</scope>
    <source>
        <strain evidence="2 4">FP3289</strain>
    </source>
</reference>
<gene>
    <name evidence="2" type="ORF">VSF3289_02062</name>
    <name evidence="1" type="ORF">VSVS05_01724</name>
</gene>
<dbReference type="Proteomes" id="UP000092528">
    <property type="component" value="Chromosome 1"/>
</dbReference>
<name>A0A1B1NN73_9VIBR</name>
<dbReference type="AlphaFoldDB" id="A0A1B1NN73"/>
<reference evidence="1 3" key="1">
    <citation type="submission" date="2016-07" db="EMBL/GenBank/DDBJ databases">
        <title>Genome sequencing of Vibrio scophthalmi strain VS-05, an isolated from Paralichthys olivaceus.</title>
        <authorList>
            <person name="Han H.-J."/>
        </authorList>
    </citation>
    <scope>NUCLEOTIDE SEQUENCE [LARGE SCALE GENOMIC DNA]</scope>
    <source>
        <strain evidence="1 3">VS-05</strain>
    </source>
</reference>
<dbReference type="Proteomes" id="UP000095131">
    <property type="component" value="Unassembled WGS sequence"/>
</dbReference>
<evidence type="ECO:0000313" key="1">
    <source>
        <dbReference type="EMBL" id="ANU36849.1"/>
    </source>
</evidence>
<evidence type="ECO:0000313" key="4">
    <source>
        <dbReference type="Proteomes" id="UP000095131"/>
    </source>
</evidence>
<evidence type="ECO:0000313" key="2">
    <source>
        <dbReference type="EMBL" id="ODS11795.1"/>
    </source>
</evidence>
<dbReference type="EMBL" id="CP016414">
    <property type="protein sequence ID" value="ANU36849.1"/>
    <property type="molecule type" value="Genomic_DNA"/>
</dbReference>
<protein>
    <submittedName>
        <fullName evidence="2">Uncharacterized protein</fullName>
    </submittedName>
</protein>